<evidence type="ECO:0000313" key="2">
    <source>
        <dbReference type="EMBL" id="NBI33791.1"/>
    </source>
</evidence>
<reference evidence="2" key="1">
    <citation type="submission" date="2018-08" db="EMBL/GenBank/DDBJ databases">
        <title>Murine metabolic-syndrome-specific gut microbial biobank.</title>
        <authorList>
            <person name="Liu C."/>
        </authorList>
    </citation>
    <scope>NUCLEOTIDE SEQUENCE [LARGE SCALE GENOMIC DNA]</scope>
    <source>
        <strain evidence="2">Z82</strain>
    </source>
</reference>
<dbReference type="EMBL" id="QWKH01000006">
    <property type="protein sequence ID" value="NBI33791.1"/>
    <property type="molecule type" value="Genomic_DNA"/>
</dbReference>
<protein>
    <submittedName>
        <fullName evidence="2">DUF3825 domain-containing protein</fullName>
    </submittedName>
</protein>
<dbReference type="Pfam" id="PF12873">
    <property type="entry name" value="DUF3825"/>
    <property type="match status" value="1"/>
</dbReference>
<comment type="caution">
    <text evidence="2">The sequence shown here is derived from an EMBL/GenBank/DDBJ whole genome shotgun (WGS) entry which is preliminary data.</text>
</comment>
<name>A0A7C9P5A4_9BACT</name>
<proteinExistence type="predicted"/>
<evidence type="ECO:0000259" key="1">
    <source>
        <dbReference type="Pfam" id="PF12873"/>
    </source>
</evidence>
<dbReference type="AlphaFoldDB" id="A0A7C9P5A4"/>
<organism evidence="2">
    <name type="scientific">Muribaculaceae bacterium Z82</name>
    <dbReference type="NCBI Taxonomy" id="2304548"/>
    <lineage>
        <taxon>Bacteria</taxon>
        <taxon>Pseudomonadati</taxon>
        <taxon>Bacteroidota</taxon>
        <taxon>Bacteroidia</taxon>
        <taxon>Bacteroidales</taxon>
        <taxon>Muribaculaceae</taxon>
    </lineage>
</organism>
<gene>
    <name evidence="2" type="ORF">D1639_01820</name>
</gene>
<dbReference type="InterPro" id="IPR024437">
    <property type="entry name" value="DUF3825"/>
</dbReference>
<accession>A0A7C9P5A4</accession>
<feature type="domain" description="DUF3825" evidence="1">
    <location>
        <begin position="44"/>
        <end position="277"/>
    </location>
</feature>
<sequence length="285" mass="32866">MDFRREQRACPLWVPSDRKDHRAMAVTDELYEFAFCYEPKNEELAALAADEDWGPGLSILKNYVIFPFKRAAQLQNRKESLGEGGAPYLLQTEEYACFDTGLYTDRYESIYALFVPNRRENAQPWFLEGFFKTSDHALNEIPELPQRVRFTDNPADLIYDYRLPIRVNVDHILGDERNLERIPEALRGDDQSFLLHRVFEGAVSEAERRAAANYMLAVPQYYSGRIQLLLPLCLTSDEPEIALAIQRENGYYAGRTCLPLEWVYSNARLIARPEASWIAPANSAR</sequence>